<dbReference type="Pfam" id="PF13966">
    <property type="entry name" value="zf-RVT"/>
    <property type="match status" value="1"/>
</dbReference>
<proteinExistence type="predicted"/>
<dbReference type="InterPro" id="IPR026960">
    <property type="entry name" value="RVT-Znf"/>
</dbReference>
<gene>
    <name evidence="2" type="ORF">L195_g044595</name>
</gene>
<accession>A0A2K3MCJ0</accession>
<evidence type="ECO:0000313" key="2">
    <source>
        <dbReference type="EMBL" id="PNX88489.1"/>
    </source>
</evidence>
<name>A0A2K3MCJ0_TRIPR</name>
<protein>
    <submittedName>
        <fullName evidence="2">Kinesin-like protein</fullName>
    </submittedName>
</protein>
<evidence type="ECO:0000313" key="3">
    <source>
        <dbReference type="Proteomes" id="UP000236291"/>
    </source>
</evidence>
<dbReference type="EMBL" id="ASHM01056750">
    <property type="protein sequence ID" value="PNX88489.1"/>
    <property type="molecule type" value="Genomic_DNA"/>
</dbReference>
<dbReference type="AlphaFoldDB" id="A0A2K3MCJ0"/>
<dbReference type="PANTHER" id="PTHR36617">
    <property type="entry name" value="PROTEIN, PUTATIVE-RELATED"/>
    <property type="match status" value="1"/>
</dbReference>
<dbReference type="ExpressionAtlas" id="A0A2K3MCJ0">
    <property type="expression patterns" value="baseline"/>
</dbReference>
<reference evidence="2 3" key="1">
    <citation type="journal article" date="2014" name="Am. J. Bot.">
        <title>Genome assembly and annotation for red clover (Trifolium pratense; Fabaceae).</title>
        <authorList>
            <person name="Istvanek J."/>
            <person name="Jaros M."/>
            <person name="Krenek A."/>
            <person name="Repkova J."/>
        </authorList>
    </citation>
    <scope>NUCLEOTIDE SEQUENCE [LARGE SCALE GENOMIC DNA]</scope>
    <source>
        <strain evidence="3">cv. Tatra</strain>
        <tissue evidence="2">Young leaves</tissue>
    </source>
</reference>
<dbReference type="Proteomes" id="UP000236291">
    <property type="component" value="Unassembled WGS sequence"/>
</dbReference>
<reference evidence="2 3" key="2">
    <citation type="journal article" date="2017" name="Front. Plant Sci.">
        <title>Gene Classification and Mining of Molecular Markers Useful in Red Clover (Trifolium pratense) Breeding.</title>
        <authorList>
            <person name="Istvanek J."/>
            <person name="Dluhosova J."/>
            <person name="Dluhos P."/>
            <person name="Patkova L."/>
            <person name="Nedelnik J."/>
            <person name="Repkova J."/>
        </authorList>
    </citation>
    <scope>NUCLEOTIDE SEQUENCE [LARGE SCALE GENOMIC DNA]</scope>
    <source>
        <strain evidence="3">cv. Tatra</strain>
        <tissue evidence="2">Young leaves</tissue>
    </source>
</reference>
<dbReference type="PANTHER" id="PTHR36617:SF5">
    <property type="entry name" value="OS05G0421675 PROTEIN"/>
    <property type="match status" value="1"/>
</dbReference>
<feature type="domain" description="Reverse transcriptase zinc-binding" evidence="1">
    <location>
        <begin position="96"/>
        <end position="184"/>
    </location>
</feature>
<comment type="caution">
    <text evidence="2">The sequence shown here is derived from an EMBL/GenBank/DDBJ whole genome shotgun (WGS) entry which is preliminary data.</text>
</comment>
<evidence type="ECO:0000259" key="1">
    <source>
        <dbReference type="Pfam" id="PF13966"/>
    </source>
</evidence>
<sequence>MWYRVLVARYGEVAGRLAVGGRSDSSWWREVAKVRDGEGIVGGRSDSSWWREVAKVRDGEGIVGGGWFAESIVRRVGNRVDTFFWTDPWRDIGGGYSVRGSYDLLTTSDADDHGATMDLIWHKQVPLKVSILVWWLFRNRLLTKDNLVARNIIYSDARFCVTGCGEAKTANYLFLSFPVFAPFWSLVRSWIDISSPAPALIQDHFIQFTHSAGGLRARRSLLQLVLAVLNLCYVA</sequence>
<organism evidence="2 3">
    <name type="scientific">Trifolium pratense</name>
    <name type="common">Red clover</name>
    <dbReference type="NCBI Taxonomy" id="57577"/>
    <lineage>
        <taxon>Eukaryota</taxon>
        <taxon>Viridiplantae</taxon>
        <taxon>Streptophyta</taxon>
        <taxon>Embryophyta</taxon>
        <taxon>Tracheophyta</taxon>
        <taxon>Spermatophyta</taxon>
        <taxon>Magnoliopsida</taxon>
        <taxon>eudicotyledons</taxon>
        <taxon>Gunneridae</taxon>
        <taxon>Pentapetalae</taxon>
        <taxon>rosids</taxon>
        <taxon>fabids</taxon>
        <taxon>Fabales</taxon>
        <taxon>Fabaceae</taxon>
        <taxon>Papilionoideae</taxon>
        <taxon>50 kb inversion clade</taxon>
        <taxon>NPAAA clade</taxon>
        <taxon>Hologalegina</taxon>
        <taxon>IRL clade</taxon>
        <taxon>Trifolieae</taxon>
        <taxon>Trifolium</taxon>
    </lineage>
</organism>